<dbReference type="InterPro" id="IPR025668">
    <property type="entry name" value="Tnp_DDE_dom"/>
</dbReference>
<evidence type="ECO:0000259" key="3">
    <source>
        <dbReference type="Pfam" id="PF13751"/>
    </source>
</evidence>
<dbReference type="AlphaFoldDB" id="A0A0E2BK37"/>
<evidence type="ECO:0000313" key="5">
    <source>
        <dbReference type="Proteomes" id="UP000006329"/>
    </source>
</evidence>
<gene>
    <name evidence="4" type="ORF">LEP1GSC179_0907</name>
</gene>
<dbReference type="EMBL" id="AHON02000013">
    <property type="protein sequence ID" value="EKO35540.1"/>
    <property type="molecule type" value="Genomic_DNA"/>
</dbReference>
<feature type="domain" description="Transposase InsH N-terminal" evidence="2">
    <location>
        <begin position="18"/>
        <end position="110"/>
    </location>
</feature>
<keyword evidence="5" id="KW-1185">Reference proteome</keyword>
<dbReference type="InterPro" id="IPR008490">
    <property type="entry name" value="Transposase_InsH_N"/>
</dbReference>
<name>A0A0E2BK37_9LEPT</name>
<organism evidence="4 5">
    <name type="scientific">Leptospira santarosai str. MOR084</name>
    <dbReference type="NCBI Taxonomy" id="1049984"/>
    <lineage>
        <taxon>Bacteria</taxon>
        <taxon>Pseudomonadati</taxon>
        <taxon>Spirochaetota</taxon>
        <taxon>Spirochaetia</taxon>
        <taxon>Leptospirales</taxon>
        <taxon>Leptospiraceae</taxon>
        <taxon>Leptospira</taxon>
    </lineage>
</organism>
<comment type="caution">
    <text evidence="4">The sequence shown here is derived from an EMBL/GenBank/DDBJ whole genome shotgun (WGS) entry which is preliminary data.</text>
</comment>
<proteinExistence type="predicted"/>
<dbReference type="Proteomes" id="UP000006329">
    <property type="component" value="Unassembled WGS sequence"/>
</dbReference>
<dbReference type="PANTHER" id="PTHR33408:SF2">
    <property type="entry name" value="TRANSPOSASE DDE DOMAIN-CONTAINING PROTEIN"/>
    <property type="match status" value="1"/>
</dbReference>
<evidence type="ECO:0000313" key="4">
    <source>
        <dbReference type="EMBL" id="EKO35540.1"/>
    </source>
</evidence>
<feature type="coiled-coil region" evidence="1">
    <location>
        <begin position="157"/>
        <end position="211"/>
    </location>
</feature>
<dbReference type="Pfam" id="PF13751">
    <property type="entry name" value="DDE_Tnp_1_6"/>
    <property type="match status" value="1"/>
</dbReference>
<evidence type="ECO:0000256" key="1">
    <source>
        <dbReference type="SAM" id="Coils"/>
    </source>
</evidence>
<reference evidence="4" key="1">
    <citation type="submission" date="2012-10" db="EMBL/GenBank/DDBJ databases">
        <authorList>
            <person name="Harkins D.M."/>
            <person name="Durkin A.S."/>
            <person name="Brinkac L.M."/>
            <person name="Haft D.H."/>
            <person name="Selengut J.D."/>
            <person name="Sanka R."/>
            <person name="DePew J."/>
            <person name="Purushe J."/>
            <person name="Matthias M.A."/>
            <person name="Vinetz J.M."/>
            <person name="Sutton G.G."/>
            <person name="Nierman W.C."/>
            <person name="Fouts D.E."/>
        </authorList>
    </citation>
    <scope>NUCLEOTIDE SEQUENCE [LARGE SCALE GENOMIC DNA]</scope>
    <source>
        <strain evidence="4">MOR084</strain>
    </source>
</reference>
<dbReference type="Pfam" id="PF05598">
    <property type="entry name" value="DUF772"/>
    <property type="match status" value="1"/>
</dbReference>
<sequence>MAKFKHIETDQLRIYPLNFDELFGEEHPIYNFRNVMNSLDFSEFNGNYKNEISGRPAFEPKRVMSAIFYSILLGNISMRELCRLSKVRAELIFLLGGEELEHSFLSRFRKLHIQEIQNLFIQTVFLGTESGMIDFETISIDGTKIKANANRSDMGKLEDFEDRYKKLKVLSKRKLKEWSKETDLEKIDKRKKKLERKKTALQDAISFLKKNKDRNRVHLYERDCGFQKKDGNFLIGYNAQGSVDYKSGMFLAQTVERGPTDVIYSIPMISLTEENRKKVLNESTNLPSTLNRLNQPVYLQDAGYASEANYRELKDFDLYCPDVSIAKALTKGTLVENPPEKLLSGSRIKNIKFNYKTNSDTFLCSGKRSLRFTRFVRINTREYKEYKTGGCGTCRYRGLCTGSKSKSILVREEFLNSGYSKTCKVKKTSIEEIKSYYTWKMREKLSTESAKKIYSKRFPSIEGAFGVIKGVRKGYHFLLKGIHKVRLEWSERCIAYNIGKLSRFSMNTI</sequence>
<dbReference type="RefSeq" id="WP_004484319.1">
    <property type="nucleotide sequence ID" value="NZ_AHON02000013.1"/>
</dbReference>
<evidence type="ECO:0000259" key="2">
    <source>
        <dbReference type="Pfam" id="PF05598"/>
    </source>
</evidence>
<feature type="domain" description="Transposase DDE" evidence="3">
    <location>
        <begin position="378"/>
        <end position="501"/>
    </location>
</feature>
<protein>
    <submittedName>
        <fullName evidence="4">Transposase, IS4 family</fullName>
    </submittedName>
</protein>
<accession>A0A0E2BK37</accession>
<dbReference type="PANTHER" id="PTHR33408">
    <property type="entry name" value="TRANSPOSASE"/>
    <property type="match status" value="1"/>
</dbReference>
<keyword evidence="1" id="KW-0175">Coiled coil</keyword>